<dbReference type="VEuPathDB" id="TriTrypDB:TRSC58_04577"/>
<dbReference type="AlphaFoldDB" id="A0A061J097"/>
<reference evidence="1 2" key="1">
    <citation type="submission" date="2013-07" db="EMBL/GenBank/DDBJ databases">
        <authorList>
            <person name="Stoco P.H."/>
            <person name="Wagner G."/>
            <person name="Gerber A."/>
            <person name="Zaha A."/>
            <person name="Thompson C."/>
            <person name="Bartholomeu D.C."/>
            <person name="Luckemeyer D.D."/>
            <person name="Bahia D."/>
            <person name="Loreto E."/>
            <person name="Prestes E.B."/>
            <person name="Lima F.M."/>
            <person name="Rodrigues-Luiz G."/>
            <person name="Vallejo G.A."/>
            <person name="Filho J.F."/>
            <person name="Monteiro K.M."/>
            <person name="Tyler K.M."/>
            <person name="de Almeida L.G."/>
            <person name="Ortiz M.F."/>
            <person name="Siervo M.A."/>
            <person name="de Moraes M.H."/>
            <person name="Cunha O.L."/>
            <person name="Mendonca-Neto R."/>
            <person name="Silva R."/>
            <person name="Teixeira S.M."/>
            <person name="Murta S.M."/>
            <person name="Sincero T.C."/>
            <person name="Mendes T.A."/>
            <person name="Urmenyi T.P."/>
            <person name="Silva V.G."/>
            <person name="da Rocha W.D."/>
            <person name="Andersson B."/>
            <person name="Romanha A.J."/>
            <person name="Steindel M."/>
            <person name="de Vasconcelos A.T."/>
            <person name="Grisard E.C."/>
        </authorList>
    </citation>
    <scope>NUCLEOTIDE SEQUENCE [LARGE SCALE GENOMIC DNA]</scope>
    <source>
        <strain evidence="1 2">SC58</strain>
    </source>
</reference>
<accession>A0A061J097</accession>
<keyword evidence="2" id="KW-1185">Reference proteome</keyword>
<comment type="caution">
    <text evidence="1">The sequence shown here is derived from an EMBL/GenBank/DDBJ whole genome shotgun (WGS) entry which is preliminary data.</text>
</comment>
<dbReference type="Proteomes" id="UP000031737">
    <property type="component" value="Unassembled WGS sequence"/>
</dbReference>
<dbReference type="OrthoDB" id="244539at2759"/>
<sequence length="228" mass="26526">MGGMEASHSSSDCDSTGVWQDLSEESYERVFALARAYRQRLEKVDHEPSPVHLGEAVHSLLNNEVARRRRLEKEEQDAMIIIMKRWTQRFLRFAAELRTIQAAELKTAEVAKERMLLERQRYREQFLDFWQKQKREQLQRRPAHIDKFLMDAYKHNVLPFAADPVDCWEMGIVVPPELQQTVVLSDSKGSVSLPAFHELSMRLRAAYHQYRVQQGSASFVKGTAIHDS</sequence>
<evidence type="ECO:0000313" key="1">
    <source>
        <dbReference type="EMBL" id="ESL07730.1"/>
    </source>
</evidence>
<dbReference type="EMBL" id="AUPL01004577">
    <property type="protein sequence ID" value="ESL07730.1"/>
    <property type="molecule type" value="Genomic_DNA"/>
</dbReference>
<evidence type="ECO:0000313" key="2">
    <source>
        <dbReference type="Proteomes" id="UP000031737"/>
    </source>
</evidence>
<proteinExistence type="predicted"/>
<gene>
    <name evidence="1" type="ORF">TRSC58_04577</name>
</gene>
<protein>
    <submittedName>
        <fullName evidence="1">Uncharacterized protein</fullName>
    </submittedName>
</protein>
<organism evidence="1 2">
    <name type="scientific">Trypanosoma rangeli SC58</name>
    <dbReference type="NCBI Taxonomy" id="429131"/>
    <lineage>
        <taxon>Eukaryota</taxon>
        <taxon>Discoba</taxon>
        <taxon>Euglenozoa</taxon>
        <taxon>Kinetoplastea</taxon>
        <taxon>Metakinetoplastina</taxon>
        <taxon>Trypanosomatida</taxon>
        <taxon>Trypanosomatidae</taxon>
        <taxon>Trypanosoma</taxon>
        <taxon>Herpetosoma</taxon>
    </lineage>
</organism>
<name>A0A061J097_TRYRA</name>